<dbReference type="AlphaFoldDB" id="A0A379EDS0"/>
<keyword evidence="8" id="KW-0808">Transferase</keyword>
<sequence>MTEAILELYDYLRRHRLAGVLSFVAVTLLLTAAVLRLGYKEDIADFLPVDSNHHDALKVYQDISGANKIFAVFQYRDTTKTDADGLAAAVDAFAGEVERTDTAHIVQNLTSQVDLEKLAAVTGFVYRNIPYFLTEHDYARMDSALRVPGYVRKQLQQDKQLLMFPAGDVLSDNIQRDPLNLFTPVVQKLQRSDTGLRYELYDGHIFSPDMKRAVVMLDSPYGASETENNARLIAMLQGCGKRALAQNGGVDVHIIGGPVIAVGNASQIKSDSILSVMIAVTLIMALLLFTLRSVRNISLIILSIAWGWLFAMGGLALFHDSVSIIVIGISSVILGIAVNYPLHFIAHLSHTPDRKRALREIMMPLLVGNVTTVGAFLALVPLQSAALRDLGLFSSFLLVGTIVFVLVYLPHITKETREVKHTFLDRLSDVSLEKKPVFVGIVVLLTLVFGCFSFQTQFDANMADINYMTREQKADMAYFQKIMTAGGGYQKVYAVAGDSTMDGALEKNRRLQPSLERLVRDKEVHGYSSCSQFIVSEAEQRRRLALWEGFLKRHKELLTASLRAAMQAEGFAPDSFDDYYSLLGRHYRPQQAAYFAPLTKTLFAGNISVDRAEKRYSIVNVLSVKDGDVQRVEDRLADEDCFCFDIVSMNSAIAGHLSDDFNYIGIACGLIVFFFLWLSFGNLELALLSFVPMAVSWLWILGIMSLCGMQFNIVNIILATFIFGQGDDYTIFMTEGAMYEYAYRRKMLSSYKHSIILSALIMFIGIGTLIVARHPALHSLAEVTIAGMFSVVLMAYIFPPLIFNFLVRSGGKYRTRPVSIRRLSVMGLCALAFFVQLASVYVLGFLLLGLLPWSEKRRAWLRRYQQRLFLFDLRHIPYVRFHVEGITRETFGTASVVICNHQSMLDAAVFMALSPRTVLVSNGKVSRNRIIRQVYKWNGFITLDYKDAINDSLMRKYIAQGYSLVIFPEGKRNARSSICRFHKGAFLLAERYQLDIQPFIIHGLNAVLPRNSIQVFPGTITVKAYRRVRQDGHTAYPELTSRVHGFYKQEYEKLARKMETAAYFTPLVEDRYRYKGVEISRSVGRNLRRNGSFARWVDTAEEYSAVLILNKDHGEFSLLYALVHPSTLVTVWEEDGNRRALLTYCAKGIADNLRVVDKADIGEAEEAGVKVISL</sequence>
<proteinExistence type="predicted"/>
<dbReference type="SUPFAM" id="SSF69593">
    <property type="entry name" value="Glycerol-3-phosphate (1)-acyltransferase"/>
    <property type="match status" value="1"/>
</dbReference>
<keyword evidence="8" id="KW-0012">Acyltransferase</keyword>
<feature type="transmembrane region" description="Helical" evidence="6">
    <location>
        <begin position="828"/>
        <end position="853"/>
    </location>
</feature>
<name>A0A379EDS0_9BACT</name>
<dbReference type="PANTHER" id="PTHR33406:SF13">
    <property type="entry name" value="MEMBRANE PROTEIN YDFJ"/>
    <property type="match status" value="1"/>
</dbReference>
<feature type="transmembrane region" description="Helical" evidence="6">
    <location>
        <begin position="363"/>
        <end position="384"/>
    </location>
</feature>
<dbReference type="InterPro" id="IPR050545">
    <property type="entry name" value="Mycobact_MmpL"/>
</dbReference>
<feature type="transmembrane region" description="Helical" evidence="6">
    <location>
        <begin position="273"/>
        <end position="291"/>
    </location>
</feature>
<evidence type="ECO:0000256" key="2">
    <source>
        <dbReference type="ARBA" id="ARBA00022475"/>
    </source>
</evidence>
<comment type="subcellular location">
    <subcellularLocation>
        <location evidence="1">Cell membrane</location>
        <topology evidence="1">Multi-pass membrane protein</topology>
    </subcellularLocation>
</comment>
<feature type="transmembrane region" description="Helical" evidence="6">
    <location>
        <begin position="324"/>
        <end position="342"/>
    </location>
</feature>
<keyword evidence="5 6" id="KW-0472">Membrane</keyword>
<dbReference type="GO" id="GO:0016746">
    <property type="term" value="F:acyltransferase activity"/>
    <property type="evidence" value="ECO:0007669"/>
    <property type="project" value="UniProtKB-KW"/>
</dbReference>
<dbReference type="Pfam" id="PF01553">
    <property type="entry name" value="Acyltransferase"/>
    <property type="match status" value="1"/>
</dbReference>
<dbReference type="PANTHER" id="PTHR33406">
    <property type="entry name" value="MEMBRANE PROTEIN MJ1562-RELATED"/>
    <property type="match status" value="1"/>
</dbReference>
<evidence type="ECO:0000256" key="4">
    <source>
        <dbReference type="ARBA" id="ARBA00022989"/>
    </source>
</evidence>
<feature type="transmembrane region" description="Helical" evidence="6">
    <location>
        <begin position="784"/>
        <end position="807"/>
    </location>
</feature>
<feature type="transmembrane region" description="Helical" evidence="6">
    <location>
        <begin position="20"/>
        <end position="39"/>
    </location>
</feature>
<dbReference type="GO" id="GO:0005886">
    <property type="term" value="C:plasma membrane"/>
    <property type="evidence" value="ECO:0007669"/>
    <property type="project" value="UniProtKB-SubCell"/>
</dbReference>
<evidence type="ECO:0000256" key="3">
    <source>
        <dbReference type="ARBA" id="ARBA00022692"/>
    </source>
</evidence>
<dbReference type="EMBL" id="UGTM01000002">
    <property type="protein sequence ID" value="SUB94205.1"/>
    <property type="molecule type" value="Genomic_DNA"/>
</dbReference>
<dbReference type="CDD" id="cd07989">
    <property type="entry name" value="LPLAT_AGPAT-like"/>
    <property type="match status" value="1"/>
</dbReference>
<organism evidence="8 9">
    <name type="scientific">Prevotella denticola</name>
    <dbReference type="NCBI Taxonomy" id="28129"/>
    <lineage>
        <taxon>Bacteria</taxon>
        <taxon>Pseudomonadati</taxon>
        <taxon>Bacteroidota</taxon>
        <taxon>Bacteroidia</taxon>
        <taxon>Bacteroidales</taxon>
        <taxon>Prevotellaceae</taxon>
        <taxon>Prevotella</taxon>
    </lineage>
</organism>
<dbReference type="SUPFAM" id="SSF82866">
    <property type="entry name" value="Multidrug efflux transporter AcrB transmembrane domain"/>
    <property type="match status" value="2"/>
</dbReference>
<evidence type="ECO:0000313" key="8">
    <source>
        <dbReference type="EMBL" id="SUB94205.1"/>
    </source>
</evidence>
<feature type="transmembrane region" description="Helical" evidence="6">
    <location>
        <begin position="661"/>
        <end position="678"/>
    </location>
</feature>
<evidence type="ECO:0000313" key="9">
    <source>
        <dbReference type="Proteomes" id="UP000255469"/>
    </source>
</evidence>
<keyword evidence="2" id="KW-1003">Cell membrane</keyword>
<feature type="transmembrane region" description="Helical" evidence="6">
    <location>
        <begin position="436"/>
        <end position="455"/>
    </location>
</feature>
<dbReference type="InterPro" id="IPR004869">
    <property type="entry name" value="MMPL_dom"/>
</dbReference>
<feature type="transmembrane region" description="Helical" evidence="6">
    <location>
        <begin position="753"/>
        <end position="772"/>
    </location>
</feature>
<keyword evidence="3 6" id="KW-0812">Transmembrane</keyword>
<keyword evidence="4 6" id="KW-1133">Transmembrane helix</keyword>
<feature type="domain" description="Phospholipid/glycerol acyltransferase" evidence="7">
    <location>
        <begin position="895"/>
        <end position="1004"/>
    </location>
</feature>
<dbReference type="InterPro" id="IPR002123">
    <property type="entry name" value="Plipid/glycerol_acylTrfase"/>
</dbReference>
<evidence type="ECO:0000259" key="7">
    <source>
        <dbReference type="SMART" id="SM00563"/>
    </source>
</evidence>
<evidence type="ECO:0000256" key="6">
    <source>
        <dbReference type="SAM" id="Phobius"/>
    </source>
</evidence>
<accession>A0A379EDS0</accession>
<evidence type="ECO:0000256" key="1">
    <source>
        <dbReference type="ARBA" id="ARBA00004651"/>
    </source>
</evidence>
<protein>
    <submittedName>
        <fullName evidence="8">Acylglycerophosphoethanolamine acyltransferase</fullName>
    </submittedName>
</protein>
<dbReference type="Pfam" id="PF03176">
    <property type="entry name" value="MMPL"/>
    <property type="match status" value="1"/>
</dbReference>
<dbReference type="SMART" id="SM00563">
    <property type="entry name" value="PlsC"/>
    <property type="match status" value="1"/>
</dbReference>
<gene>
    <name evidence="8" type="ORF">NCTC13067_02067</name>
</gene>
<feature type="transmembrane region" description="Helical" evidence="6">
    <location>
        <begin position="685"/>
        <end position="706"/>
    </location>
</feature>
<feature type="transmembrane region" description="Helical" evidence="6">
    <location>
        <begin position="298"/>
        <end position="318"/>
    </location>
</feature>
<reference evidence="8 9" key="1">
    <citation type="submission" date="2018-06" db="EMBL/GenBank/DDBJ databases">
        <authorList>
            <consortium name="Pathogen Informatics"/>
            <person name="Doyle S."/>
        </authorList>
    </citation>
    <scope>NUCLEOTIDE SEQUENCE [LARGE SCALE GENOMIC DNA]</scope>
    <source>
        <strain evidence="8 9">NCTC13067</strain>
    </source>
</reference>
<dbReference type="Proteomes" id="UP000255469">
    <property type="component" value="Unassembled WGS sequence"/>
</dbReference>
<dbReference type="Gene3D" id="1.20.1640.10">
    <property type="entry name" value="Multidrug efflux transporter AcrB transmembrane domain"/>
    <property type="match status" value="2"/>
</dbReference>
<feature type="transmembrane region" description="Helical" evidence="6">
    <location>
        <begin position="390"/>
        <end position="409"/>
    </location>
</feature>
<evidence type="ECO:0000256" key="5">
    <source>
        <dbReference type="ARBA" id="ARBA00023136"/>
    </source>
</evidence>